<evidence type="ECO:0000259" key="1">
    <source>
        <dbReference type="Pfam" id="PF18864"/>
    </source>
</evidence>
<dbReference type="Proteomes" id="UP000057981">
    <property type="component" value="Chromosome"/>
</dbReference>
<dbReference type="Pfam" id="PF18864">
    <property type="entry name" value="AbiTii"/>
    <property type="match status" value="1"/>
</dbReference>
<protein>
    <recommendedName>
        <fullName evidence="1">AbiTii domain-containing protein</fullName>
    </recommendedName>
</protein>
<dbReference type="RefSeq" id="WP_054724027.1">
    <property type="nucleotide sequence ID" value="NZ_CP012898.1"/>
</dbReference>
<reference evidence="2 3" key="1">
    <citation type="submission" date="2015-10" db="EMBL/GenBank/DDBJ databases">
        <authorList>
            <person name="Gilbert D.G."/>
        </authorList>
    </citation>
    <scope>NUCLEOTIDE SEQUENCE [LARGE SCALE GENOMIC DNA]</scope>
    <source>
        <strain evidence="3">HZ-22</strain>
    </source>
</reference>
<evidence type="ECO:0000313" key="3">
    <source>
        <dbReference type="Proteomes" id="UP000057981"/>
    </source>
</evidence>
<evidence type="ECO:0000313" key="2">
    <source>
        <dbReference type="EMBL" id="ALJ03857.1"/>
    </source>
</evidence>
<dbReference type="EMBL" id="CP012898">
    <property type="protein sequence ID" value="ALJ03857.1"/>
    <property type="molecule type" value="Genomic_DNA"/>
</dbReference>
<keyword evidence="3" id="KW-1185">Reference proteome</keyword>
<dbReference type="KEGG" id="ahz:APS56_01240"/>
<name>A0A0P0D866_9FLAO</name>
<dbReference type="OrthoDB" id="766804at2"/>
<gene>
    <name evidence="2" type="ORF">APS56_01240</name>
</gene>
<proteinExistence type="predicted"/>
<dbReference type="STRING" id="1736674.APS56_01240"/>
<dbReference type="InterPro" id="IPR041304">
    <property type="entry name" value="AbiTii"/>
</dbReference>
<sequence>MIKTIVNELMDKDKSLVNPLLKAKVLASRIGNKPLADWVENELNGYEKEKTPKYRIVNANATCDIYVNGVPYKQKTPFPILFLPSDEMREFFMKLQLSDGIESIENYFVDGNDTIYKPLGVDFENIITKAMRENNFFGKIHNLSITTYKTEVIRAVSAIRNKFLNLMLELEMEFPEVDDISNESKEIKENISNKITIIMAENNYTTGDGSNIVSGNNNQTNFSSGDNNTQTISIENQQEVKDVITQIKGLLESNEFDEKDDAKLEVQRVENQLAKESPKTSVIKQSLGTLKDIFTSVSANIISGPVIESITQVLGSIG</sequence>
<dbReference type="AlphaFoldDB" id="A0A0P0D866"/>
<feature type="domain" description="AbiTii" evidence="1">
    <location>
        <begin position="2"/>
        <end position="192"/>
    </location>
</feature>
<accession>A0A0P0D866</accession>
<organism evidence="2 3">
    <name type="scientific">Pseudalgibacter alginicilyticus</name>
    <dbReference type="NCBI Taxonomy" id="1736674"/>
    <lineage>
        <taxon>Bacteria</taxon>
        <taxon>Pseudomonadati</taxon>
        <taxon>Bacteroidota</taxon>
        <taxon>Flavobacteriia</taxon>
        <taxon>Flavobacteriales</taxon>
        <taxon>Flavobacteriaceae</taxon>
        <taxon>Pseudalgibacter</taxon>
    </lineage>
</organism>